<dbReference type="InterPro" id="IPR026444">
    <property type="entry name" value="Secre_tail"/>
</dbReference>
<accession>A0A2G0CG83</accession>
<dbReference type="OrthoDB" id="7403807at2"/>
<dbReference type="NCBIfam" id="TIGR04183">
    <property type="entry name" value="Por_Secre_tail"/>
    <property type="match status" value="1"/>
</dbReference>
<organism evidence="2 3">
    <name type="scientific">Neolewinella marina</name>
    <dbReference type="NCBI Taxonomy" id="438751"/>
    <lineage>
        <taxon>Bacteria</taxon>
        <taxon>Pseudomonadati</taxon>
        <taxon>Bacteroidota</taxon>
        <taxon>Saprospiria</taxon>
        <taxon>Saprospirales</taxon>
        <taxon>Lewinellaceae</taxon>
        <taxon>Neolewinella</taxon>
    </lineage>
</organism>
<evidence type="ECO:0000256" key="1">
    <source>
        <dbReference type="SAM" id="SignalP"/>
    </source>
</evidence>
<dbReference type="Proteomes" id="UP000226437">
    <property type="component" value="Unassembled WGS sequence"/>
</dbReference>
<proteinExistence type="predicted"/>
<gene>
    <name evidence="2" type="ORF">CGL56_05835</name>
</gene>
<evidence type="ECO:0000313" key="2">
    <source>
        <dbReference type="EMBL" id="PHK98981.1"/>
    </source>
</evidence>
<protein>
    <recommendedName>
        <fullName evidence="4">T9SS type A sorting domain-containing protein</fullName>
    </recommendedName>
</protein>
<keyword evidence="1" id="KW-0732">Signal</keyword>
<dbReference type="InterPro" id="IPR013783">
    <property type="entry name" value="Ig-like_fold"/>
</dbReference>
<feature type="signal peptide" evidence="1">
    <location>
        <begin position="1"/>
        <end position="37"/>
    </location>
</feature>
<reference evidence="2 3" key="1">
    <citation type="submission" date="2017-10" db="EMBL/GenBank/DDBJ databases">
        <title>The draft genome sequence of Lewinella marina KCTC 32374.</title>
        <authorList>
            <person name="Wang K."/>
        </authorList>
    </citation>
    <scope>NUCLEOTIDE SEQUENCE [LARGE SCALE GENOMIC DNA]</scope>
    <source>
        <strain evidence="2 3">MKG-38</strain>
    </source>
</reference>
<dbReference type="AlphaFoldDB" id="A0A2G0CG83"/>
<keyword evidence="3" id="KW-1185">Reference proteome</keyword>
<dbReference type="EMBL" id="PDLO01000002">
    <property type="protein sequence ID" value="PHK98981.1"/>
    <property type="molecule type" value="Genomic_DNA"/>
</dbReference>
<comment type="caution">
    <text evidence="2">The sequence shown here is derived from an EMBL/GenBank/DDBJ whole genome shotgun (WGS) entry which is preliminary data.</text>
</comment>
<dbReference type="Gene3D" id="2.60.40.10">
    <property type="entry name" value="Immunoglobulins"/>
    <property type="match status" value="1"/>
</dbReference>
<evidence type="ECO:0008006" key="4">
    <source>
        <dbReference type="Google" id="ProtNLM"/>
    </source>
</evidence>
<dbReference type="Gene3D" id="2.60.120.260">
    <property type="entry name" value="Galactose-binding domain-like"/>
    <property type="match status" value="3"/>
</dbReference>
<dbReference type="CDD" id="cd02795">
    <property type="entry name" value="CBM6-CBM35-CBM36_like"/>
    <property type="match status" value="2"/>
</dbReference>
<evidence type="ECO:0000313" key="3">
    <source>
        <dbReference type="Proteomes" id="UP000226437"/>
    </source>
</evidence>
<name>A0A2G0CG83_9BACT</name>
<feature type="chain" id="PRO_5013753367" description="T9SS type A sorting domain-containing protein" evidence="1">
    <location>
        <begin position="38"/>
        <end position="760"/>
    </location>
</feature>
<dbReference type="InterPro" id="IPR008979">
    <property type="entry name" value="Galactose-bd-like_sf"/>
</dbReference>
<sequence length="760" mass="83970">MIRMLLTSLRGPFSRYCEWRLLLPTAVLLAVATPAMASPGCHDGTAVTYTQKVVDGGDRVVMEAERPTTSSASVRAGHGPEVAWEEFTTNQAGNGAYVRIPTTGNEMYDLPADGARLNYEIDFLQTGTYYVHFRYRADSDADNSVRLSLDGNLFLEAWHLDVTNTEWVWGVAPVTMSVTSTGIHTFTVHQREDGLYLDRIIITSTAGASYYRFGPNVTETVYSREVKGQNGRISYSEDSRTGHGILVMEAEEATNTVYGSRTYECRNWVSTNDTGASGGKYMTTAEAAEISDSSNFRQAPRLDFELEIGHTGNHYIHLRHKAMLDDNSVWITINDRLVSAFHLDIVDAWQWQVAPELFAASAGEVVIMSIYMREDYTPIDKIIVTTDPAYAPSGLGQHTTIETPPDLVYKQSAQVGNIVELPMETPSRNRAGTGQYEGLRWAYVSDATAEGRKYAIVENDAADTLIMSGARSDLAPLQEFDINFVVTGTHYLYVRHAAPNGSNNSFTYYLDGIKIREQHLDELSPNAWTTYYSEVLTIEIPTTGLHVLGIALREDGTPIDHFTLTTTSPYAGGGDMSLPISLTDFTAEADGATNLLEWTSSYEADTDFHRVERSHNGTDNWEVIGTVAAAGNSDGYLDYRFTDEHPIEKAYYRLTTVDLDGTESTSSIVSVIREPAGIRLSVYPNPATDRAVLTFEHRGGAEALLRLTSLTGQVVATRPVAVTPGRNTIDIPLDRFTPGTYILSLMLSGEWQTQRIVVTR</sequence>
<dbReference type="SUPFAM" id="SSF49785">
    <property type="entry name" value="Galactose-binding domain-like"/>
    <property type="match status" value="2"/>
</dbReference>